<evidence type="ECO:0000313" key="4">
    <source>
        <dbReference type="Proteomes" id="UP000001868"/>
    </source>
</evidence>
<accession>B4RH06</accession>
<dbReference type="PANTHER" id="PTHR43244:SF1">
    <property type="entry name" value="5,10-METHYLENETETRAHYDROMETHANOPTERIN REDUCTASE"/>
    <property type="match status" value="1"/>
</dbReference>
<evidence type="ECO:0000313" key="3">
    <source>
        <dbReference type="EMBL" id="ACG78954.1"/>
    </source>
</evidence>
<dbReference type="Pfam" id="PF00296">
    <property type="entry name" value="Bac_luciferase"/>
    <property type="match status" value="1"/>
</dbReference>
<reference evidence="3 4" key="1">
    <citation type="journal article" date="2008" name="BMC Genomics">
        <title>Complete genome of Phenylobacterium zucineum - a novel facultative intracellular bacterium isolated from human erythroleukemia cell line K562.</title>
        <authorList>
            <person name="Luo Y."/>
            <person name="Xu X."/>
            <person name="Ding Z."/>
            <person name="Liu Z."/>
            <person name="Zhang B."/>
            <person name="Yan Z."/>
            <person name="Sun J."/>
            <person name="Hu S."/>
            <person name="Hu X."/>
        </authorList>
    </citation>
    <scope>NUCLEOTIDE SEQUENCE [LARGE SCALE GENOMIC DNA]</scope>
    <source>
        <strain evidence="3 4">HLK1</strain>
    </source>
</reference>
<dbReference type="InterPro" id="IPR011251">
    <property type="entry name" value="Luciferase-like_dom"/>
</dbReference>
<dbReference type="InterPro" id="IPR036661">
    <property type="entry name" value="Luciferase-like_sf"/>
</dbReference>
<dbReference type="CDD" id="cd01097">
    <property type="entry name" value="Tetrahydromethanopterin_reductase"/>
    <property type="match status" value="1"/>
</dbReference>
<evidence type="ECO:0000259" key="2">
    <source>
        <dbReference type="Pfam" id="PF00296"/>
    </source>
</evidence>
<feature type="domain" description="Luciferase-like" evidence="2">
    <location>
        <begin position="16"/>
        <end position="322"/>
    </location>
</feature>
<keyword evidence="4" id="KW-1185">Reference proteome</keyword>
<dbReference type="InterPro" id="IPR050564">
    <property type="entry name" value="F420-G6PD/mer"/>
</dbReference>
<dbReference type="SUPFAM" id="SSF51679">
    <property type="entry name" value="Bacterial luciferase-like"/>
    <property type="match status" value="1"/>
</dbReference>
<keyword evidence="1" id="KW-0560">Oxidoreductase</keyword>
<dbReference type="RefSeq" id="WP_012523092.1">
    <property type="nucleotide sequence ID" value="NC_011144.1"/>
</dbReference>
<dbReference type="eggNOG" id="COG2141">
    <property type="taxonomic scope" value="Bacteria"/>
</dbReference>
<sequence length="343" mass="37291">MKLALGLGPQDARFNVPIELIQKAEALGFDSVWTAETYGADAMTPLAFIAAHTRKIRLGTGIAQLDARTPANLAMCAQTIDALAGGGRMIVGIGVSGPQIVEGWYGRPWGKPNPRLRDTVAILKKIFRRESPVSHEGKEISLPYQGEGAIGLGKPLKGILHSGDIPVYLGTDTPLNVRMTGEVADGWLGFHLVPSMVKPYRALLEEGLARRSDGRRIEDFDIQGAVGVKVNPDVKAALQEPKPHIALYAGGMGAKDKNFHKEAMVKRGYGEAAERIQELFLAGRKEEAAAAVPDDYVDEEWLVGPPERIRERFKLWRDSGITTLTIRRSPAEVLELIADAAFA</sequence>
<evidence type="ECO:0000256" key="1">
    <source>
        <dbReference type="ARBA" id="ARBA00023002"/>
    </source>
</evidence>
<dbReference type="Gene3D" id="3.20.20.30">
    <property type="entry name" value="Luciferase-like domain"/>
    <property type="match status" value="1"/>
</dbReference>
<dbReference type="AlphaFoldDB" id="B4RH06"/>
<organism evidence="3 4">
    <name type="scientific">Phenylobacterium zucineum (strain HLK1)</name>
    <dbReference type="NCBI Taxonomy" id="450851"/>
    <lineage>
        <taxon>Bacteria</taxon>
        <taxon>Pseudomonadati</taxon>
        <taxon>Pseudomonadota</taxon>
        <taxon>Alphaproteobacteria</taxon>
        <taxon>Caulobacterales</taxon>
        <taxon>Caulobacteraceae</taxon>
        <taxon>Phenylobacterium</taxon>
    </lineage>
</organism>
<dbReference type="KEGG" id="pzu:PHZ_c2545"/>
<dbReference type="PANTHER" id="PTHR43244">
    <property type="match status" value="1"/>
</dbReference>
<dbReference type="GO" id="GO:0016705">
    <property type="term" value="F:oxidoreductase activity, acting on paired donors, with incorporation or reduction of molecular oxygen"/>
    <property type="evidence" value="ECO:0007669"/>
    <property type="project" value="InterPro"/>
</dbReference>
<dbReference type="OrthoDB" id="7239898at2"/>
<dbReference type="EMBL" id="CP000747">
    <property type="protein sequence ID" value="ACG78954.1"/>
    <property type="molecule type" value="Genomic_DNA"/>
</dbReference>
<dbReference type="STRING" id="450851.PHZ_c2545"/>
<dbReference type="NCBIfam" id="TIGR03559">
    <property type="entry name" value="F420_Rv3520c"/>
    <property type="match status" value="1"/>
</dbReference>
<dbReference type="InterPro" id="IPR019951">
    <property type="entry name" value="F420_OxRdatse_Rv3520c_pred"/>
</dbReference>
<gene>
    <name evidence="3" type="ordered locus">PHZ_c2545</name>
</gene>
<dbReference type="Proteomes" id="UP000001868">
    <property type="component" value="Chromosome"/>
</dbReference>
<protein>
    <submittedName>
        <fullName evidence="3">5,10-methylenetetrahydromethanopterin reductase</fullName>
    </submittedName>
</protein>
<dbReference type="HOGENOM" id="CLU_027853_5_0_5"/>
<name>B4RH06_PHEZH</name>
<proteinExistence type="predicted"/>